<dbReference type="OrthoDB" id="9761914at2"/>
<dbReference type="Proteomes" id="UP000295717">
    <property type="component" value="Unassembled WGS sequence"/>
</dbReference>
<comment type="caution">
    <text evidence="2">The sequence shown here is derived from an EMBL/GenBank/DDBJ whole genome shotgun (WGS) entry which is preliminary data.</text>
</comment>
<protein>
    <submittedName>
        <fullName evidence="2">Putative serine protein kinase PrkA</fullName>
    </submittedName>
</protein>
<dbReference type="SMART" id="SM00763">
    <property type="entry name" value="AAA_PrkA"/>
    <property type="match status" value="1"/>
</dbReference>
<dbReference type="InterPro" id="IPR027417">
    <property type="entry name" value="P-loop_NTPase"/>
</dbReference>
<organism evidence="2 3">
    <name type="scientific">Thiobaca trueperi</name>
    <dbReference type="NCBI Taxonomy" id="127458"/>
    <lineage>
        <taxon>Bacteria</taxon>
        <taxon>Pseudomonadati</taxon>
        <taxon>Pseudomonadota</taxon>
        <taxon>Gammaproteobacteria</taxon>
        <taxon>Chromatiales</taxon>
        <taxon>Chromatiaceae</taxon>
        <taxon>Thiobaca</taxon>
    </lineage>
</organism>
<dbReference type="RefSeq" id="WP_132977394.1">
    <property type="nucleotide sequence ID" value="NZ_SMAO01000005.1"/>
</dbReference>
<accession>A0A4V2V1D7</accession>
<dbReference type="PIRSF" id="PIRSF000549">
    <property type="entry name" value="Ser_prot_kin"/>
    <property type="match status" value="1"/>
</dbReference>
<keyword evidence="3" id="KW-1185">Reference proteome</keyword>
<reference evidence="2 3" key="1">
    <citation type="submission" date="2019-03" db="EMBL/GenBank/DDBJ databases">
        <title>Genomic Encyclopedia of Type Strains, Phase IV (KMG-IV): sequencing the most valuable type-strain genomes for metagenomic binning, comparative biology and taxonomic classification.</title>
        <authorList>
            <person name="Goeker M."/>
        </authorList>
    </citation>
    <scope>NUCLEOTIDE SEQUENCE [LARGE SCALE GENOMIC DNA]</scope>
    <source>
        <strain evidence="2 3">DSM 13587</strain>
    </source>
</reference>
<dbReference type="InterPro" id="IPR013153">
    <property type="entry name" value="Prk_AAA"/>
</dbReference>
<dbReference type="AlphaFoldDB" id="A0A4V2V1D7"/>
<dbReference type="Pfam" id="PF08298">
    <property type="entry name" value="AAA_PrkA"/>
    <property type="match status" value="1"/>
</dbReference>
<proteinExistence type="predicted"/>
<sequence>MSIFERYQARYEASREEVLSLNEYLELCKTDPGAYAGPAERLLMAIGEAEMVNTRDDPRLSRIFQNKVIRRYPAFSEFYGMEEAIEHLVSYLKHASQGLEEKKQILYLLGPVGGGKSSLAEKLKELMQERPFYAIQGSPVFESPLSLFSPEEDGPILEEDYGIPSRYLKTIMSPWAVKRLQEYHGDITRFKVVKLYPSILEQIAIAKTEPGDENNQDISSLVGKVDIRQLERFAQNDADAYSYSGALCRANQGLMEFVEMFKAPIKVLHPLLTATQEGNYNGTEGLSALPFQGIILAHSNESEWQTFRNNKNNEAFLDRVFIVKVPYCLRVNEEVRIYEKLLHSSSLSQAPCAPGTLEMLAQFSTLTRLKEPENSSIFSKMRVYNGENLKDTDPKAKSMQEYRDYAGVDEGMSGISTRFAFKILSQVFNFDHTEVAANPVHLLYVLERQIAREQLPTEIQERYLSYLKQYLAPRYAEFIGKELQTAYLESYAEYGQNIFDRYVVYADYWIQDQEYRDPDTGEMMNRAALNEELEKIEKPAGISNPKDFRNEIVNFVLRARANNAGSNPKWTSYEKLRVVIEKKMFSNTEELLPVISFNAKSSVDEQKKHDQFVDRMTQKGYTPKQVRLLSEWYLRVRKSQ</sequence>
<evidence type="ECO:0000259" key="1">
    <source>
        <dbReference type="SMART" id="SM00763"/>
    </source>
</evidence>
<dbReference type="SUPFAM" id="SSF52540">
    <property type="entry name" value="P-loop containing nucleoside triphosphate hydrolases"/>
    <property type="match status" value="1"/>
</dbReference>
<dbReference type="PANTHER" id="PTHR30267:SF2">
    <property type="entry name" value="PROTEIN PRKA"/>
    <property type="match status" value="1"/>
</dbReference>
<dbReference type="Gene3D" id="3.40.50.300">
    <property type="entry name" value="P-loop containing nucleotide triphosphate hydrolases"/>
    <property type="match status" value="1"/>
</dbReference>
<feature type="domain" description="PrkA AAA" evidence="1">
    <location>
        <begin position="19"/>
        <end position="376"/>
    </location>
</feature>
<keyword evidence="2" id="KW-0418">Kinase</keyword>
<keyword evidence="2" id="KW-0808">Transferase</keyword>
<evidence type="ECO:0000313" key="2">
    <source>
        <dbReference type="EMBL" id="TCT20792.1"/>
    </source>
</evidence>
<dbReference type="Pfam" id="PF06798">
    <property type="entry name" value="PrkA"/>
    <property type="match status" value="1"/>
</dbReference>
<gene>
    <name evidence="2" type="ORF">EDC35_105236</name>
</gene>
<dbReference type="InterPro" id="IPR057741">
    <property type="entry name" value="YeaG"/>
</dbReference>
<dbReference type="GO" id="GO:0004672">
    <property type="term" value="F:protein kinase activity"/>
    <property type="evidence" value="ECO:0007669"/>
    <property type="project" value="InterPro"/>
</dbReference>
<dbReference type="PANTHER" id="PTHR30267">
    <property type="entry name" value="PROTEIN KINASE PRKA"/>
    <property type="match status" value="1"/>
</dbReference>
<dbReference type="InterPro" id="IPR016230">
    <property type="entry name" value="PrkA/YeaG"/>
</dbReference>
<dbReference type="InterPro" id="IPR010650">
    <property type="entry name" value="PrkA_C"/>
</dbReference>
<name>A0A4V2V1D7_9GAMM</name>
<evidence type="ECO:0000313" key="3">
    <source>
        <dbReference type="Proteomes" id="UP000295717"/>
    </source>
</evidence>
<dbReference type="NCBIfam" id="NF011999">
    <property type="entry name" value="PRK15455.1"/>
    <property type="match status" value="1"/>
</dbReference>
<dbReference type="EMBL" id="SMAO01000005">
    <property type="protein sequence ID" value="TCT20792.1"/>
    <property type="molecule type" value="Genomic_DNA"/>
</dbReference>